<feature type="binding site" evidence="2">
    <location>
        <position position="39"/>
    </location>
    <ligand>
        <name>Fe cation</name>
        <dbReference type="ChEBI" id="CHEBI:24875"/>
        <label>1</label>
    </ligand>
</feature>
<dbReference type="NCBIfam" id="TIGR00282">
    <property type="entry name" value="TIGR00282 family metallophosphoesterase"/>
    <property type="match status" value="1"/>
</dbReference>
<name>A0A9E2KXL0_9BACT</name>
<dbReference type="GO" id="GO:0004113">
    <property type="term" value="F:2',3'-cyclic-nucleotide 3'-phosphodiesterase activity"/>
    <property type="evidence" value="ECO:0007669"/>
    <property type="project" value="TreeGrafter"/>
</dbReference>
<evidence type="ECO:0000256" key="2">
    <source>
        <dbReference type="PIRSR" id="PIRSR004789-51"/>
    </source>
</evidence>
<feature type="binding site" evidence="2">
    <location>
        <position position="39"/>
    </location>
    <ligand>
        <name>Fe cation</name>
        <dbReference type="ChEBI" id="CHEBI:24875"/>
        <label>2</label>
    </ligand>
</feature>
<feature type="binding site" evidence="2">
    <location>
        <position position="181"/>
    </location>
    <ligand>
        <name>Fe cation</name>
        <dbReference type="ChEBI" id="CHEBI:24875"/>
        <label>1</label>
    </ligand>
</feature>
<evidence type="ECO:0000313" key="3">
    <source>
        <dbReference type="EMBL" id="MBU3830923.1"/>
    </source>
</evidence>
<dbReference type="GO" id="GO:0046872">
    <property type="term" value="F:metal ion binding"/>
    <property type="evidence" value="ECO:0007669"/>
    <property type="project" value="UniProtKB-KW"/>
</dbReference>
<dbReference type="InterPro" id="IPR029052">
    <property type="entry name" value="Metallo-depent_PP-like"/>
</dbReference>
<comment type="caution">
    <text evidence="3">The sequence shown here is derived from an EMBL/GenBank/DDBJ whole genome shotgun (WGS) entry which is preliminary data.</text>
</comment>
<reference evidence="3" key="2">
    <citation type="submission" date="2021-04" db="EMBL/GenBank/DDBJ databases">
        <authorList>
            <person name="Gilroy R."/>
        </authorList>
    </citation>
    <scope>NUCLEOTIDE SEQUENCE</scope>
    <source>
        <strain evidence="3">A5-1222</strain>
    </source>
</reference>
<protein>
    <submittedName>
        <fullName evidence="3">TIGR00282 family metallophosphoesterase</fullName>
    </submittedName>
</protein>
<evidence type="ECO:0000313" key="4">
    <source>
        <dbReference type="Proteomes" id="UP000824247"/>
    </source>
</evidence>
<gene>
    <name evidence="3" type="ORF">H9897_02100</name>
</gene>
<feature type="binding site" evidence="2">
    <location>
        <position position="179"/>
    </location>
    <ligand>
        <name>Fe cation</name>
        <dbReference type="ChEBI" id="CHEBI:24875"/>
        <label>2</label>
    </ligand>
</feature>
<accession>A0A9E2KXL0</accession>
<keyword evidence="2" id="KW-0479">Metal-binding</keyword>
<dbReference type="InterPro" id="IPR005235">
    <property type="entry name" value="YmdB-like"/>
</dbReference>
<feature type="binding site" evidence="2">
    <location>
        <position position="154"/>
    </location>
    <ligand>
        <name>Fe cation</name>
        <dbReference type="ChEBI" id="CHEBI:24875"/>
        <label>2</label>
    </ligand>
</feature>
<evidence type="ECO:0000256" key="1">
    <source>
        <dbReference type="PIRSR" id="PIRSR004789-50"/>
    </source>
</evidence>
<feature type="binding site" evidence="2">
    <location>
        <position position="67"/>
    </location>
    <ligand>
        <name>Fe cation</name>
        <dbReference type="ChEBI" id="CHEBI:24875"/>
        <label>2</label>
    </ligand>
</feature>
<dbReference type="Pfam" id="PF13277">
    <property type="entry name" value="YmdB"/>
    <property type="match status" value="1"/>
</dbReference>
<sequence length="268" mass="30621">MKILFIGDIFSQTGIRAIKNELPKVKKKYNIDFVIANAENVTNCSGLSLEHYNELISYGIDFFTMGNHTWKQNDIKKILENKNIIRPANILLDHKYNRYGYGSRIIYLNGCSIRITNLLGLSVRFNNIQTNPFLYLKNLISYEETTDFHIIDFHAETTSEKNALFFAFKGKISAIIGTHSHIQTADERIRMNTAYITDVGSTGSTDGIIGANGEEIVKKYMNQIDHYSITDQGGNYQFCAVILDLDTNSKKVKDIKRIYIYETNTQDL</sequence>
<reference evidence="3" key="1">
    <citation type="journal article" date="2021" name="PeerJ">
        <title>Extensive microbial diversity within the chicken gut microbiome revealed by metagenomics and culture.</title>
        <authorList>
            <person name="Gilroy R."/>
            <person name="Ravi A."/>
            <person name="Getino M."/>
            <person name="Pursley I."/>
            <person name="Horton D.L."/>
            <person name="Alikhan N.F."/>
            <person name="Baker D."/>
            <person name="Gharbi K."/>
            <person name="Hall N."/>
            <person name="Watson M."/>
            <person name="Adriaenssens E.M."/>
            <person name="Foster-Nyarko E."/>
            <person name="Jarju S."/>
            <person name="Secka A."/>
            <person name="Antonio M."/>
            <person name="Oren A."/>
            <person name="Chaudhuri R.R."/>
            <person name="La Ragione R."/>
            <person name="Hildebrand F."/>
            <person name="Pallen M.J."/>
        </authorList>
    </citation>
    <scope>NUCLEOTIDE SEQUENCE</scope>
    <source>
        <strain evidence="3">A5-1222</strain>
    </source>
</reference>
<dbReference type="EMBL" id="JAHLFM010000029">
    <property type="protein sequence ID" value="MBU3830923.1"/>
    <property type="molecule type" value="Genomic_DNA"/>
</dbReference>
<organism evidence="3 4">
    <name type="scientific">Candidatus Ureaplasma intestinipullorum</name>
    <dbReference type="NCBI Taxonomy" id="2838770"/>
    <lineage>
        <taxon>Bacteria</taxon>
        <taxon>Bacillati</taxon>
        <taxon>Mycoplasmatota</taxon>
        <taxon>Mycoplasmoidales</taxon>
        <taxon>Mycoplasmoidaceae</taxon>
        <taxon>Ureaplasma</taxon>
    </lineage>
</organism>
<dbReference type="PIRSF" id="PIRSF004789">
    <property type="entry name" value="DR1281"/>
    <property type="match status" value="1"/>
</dbReference>
<dbReference type="Gene3D" id="3.60.21.10">
    <property type="match status" value="1"/>
</dbReference>
<dbReference type="PANTHER" id="PTHR36303:SF1">
    <property type="entry name" value="2',3'-CYCLIC-NUCLEOTIDE 2'-PHOSPHODIESTERASE"/>
    <property type="match status" value="1"/>
</dbReference>
<dbReference type="Proteomes" id="UP000824247">
    <property type="component" value="Unassembled WGS sequence"/>
</dbReference>
<feature type="binding site" evidence="2">
    <location>
        <position position="40"/>
    </location>
    <ligand>
        <name>Fe cation</name>
        <dbReference type="ChEBI" id="CHEBI:24875"/>
        <label>1</label>
    </ligand>
</feature>
<dbReference type="AlphaFoldDB" id="A0A9E2KXL0"/>
<feature type="active site" description="Proton donor" evidence="1">
    <location>
        <position position="68"/>
    </location>
</feature>
<proteinExistence type="predicted"/>
<dbReference type="PANTHER" id="PTHR36303">
    <property type="entry name" value="2',3'-CYCLIC-NUCLEOTIDE 2'-PHOSPHODIESTERASE"/>
    <property type="match status" value="1"/>
</dbReference>
<feature type="binding site" evidence="2">
    <location>
        <position position="8"/>
    </location>
    <ligand>
        <name>Fe cation</name>
        <dbReference type="ChEBI" id="CHEBI:24875"/>
        <label>1</label>
    </ligand>
</feature>
<dbReference type="SUPFAM" id="SSF56300">
    <property type="entry name" value="Metallo-dependent phosphatases"/>
    <property type="match status" value="1"/>
</dbReference>